<organism evidence="1 2">
    <name type="scientific">Melghirimyces profundicolus</name>
    <dbReference type="NCBI Taxonomy" id="1242148"/>
    <lineage>
        <taxon>Bacteria</taxon>
        <taxon>Bacillati</taxon>
        <taxon>Bacillota</taxon>
        <taxon>Bacilli</taxon>
        <taxon>Bacillales</taxon>
        <taxon>Thermoactinomycetaceae</taxon>
        <taxon>Melghirimyces</taxon>
    </lineage>
</organism>
<dbReference type="RefSeq" id="WP_108026762.1">
    <property type="nucleotide sequence ID" value="NZ_QBKR01000049.1"/>
</dbReference>
<sequence>MNNVQRNRKAARKAIKNRNNPIPYMGQVVYSDPGPGDTILTARKAHRLTGIPEGELIQAAVAGRIPVHSFVRGVFRFRKTDVVDYVGSDHKGKLSTTLQGGKP</sequence>
<dbReference type="Proteomes" id="UP000244240">
    <property type="component" value="Unassembled WGS sequence"/>
</dbReference>
<evidence type="ECO:0000313" key="1">
    <source>
        <dbReference type="EMBL" id="PTX47845.1"/>
    </source>
</evidence>
<gene>
    <name evidence="1" type="ORF">C8P63_14910</name>
</gene>
<dbReference type="EMBL" id="QBKR01000049">
    <property type="protein sequence ID" value="PTX47845.1"/>
    <property type="molecule type" value="Genomic_DNA"/>
</dbReference>
<protein>
    <submittedName>
        <fullName evidence="1">Uncharacterized protein</fullName>
    </submittedName>
</protein>
<keyword evidence="2" id="KW-1185">Reference proteome</keyword>
<dbReference type="AlphaFoldDB" id="A0A2T6AVK1"/>
<reference evidence="1 2" key="1">
    <citation type="submission" date="2018-04" db="EMBL/GenBank/DDBJ databases">
        <title>Genomic Encyclopedia of Archaeal and Bacterial Type Strains, Phase II (KMG-II): from individual species to whole genera.</title>
        <authorList>
            <person name="Goeker M."/>
        </authorList>
    </citation>
    <scope>NUCLEOTIDE SEQUENCE [LARGE SCALE GENOMIC DNA]</scope>
    <source>
        <strain evidence="1 2">DSM 45787</strain>
    </source>
</reference>
<name>A0A2T6AVK1_9BACL</name>
<comment type="caution">
    <text evidence="1">The sequence shown here is derived from an EMBL/GenBank/DDBJ whole genome shotgun (WGS) entry which is preliminary data.</text>
</comment>
<accession>A0A2T6AVK1</accession>
<proteinExistence type="predicted"/>
<evidence type="ECO:0000313" key="2">
    <source>
        <dbReference type="Proteomes" id="UP000244240"/>
    </source>
</evidence>